<evidence type="ECO:0000313" key="10">
    <source>
        <dbReference type="EMBL" id="MBO1041334.1"/>
    </source>
</evidence>
<dbReference type="InterPro" id="IPR008995">
    <property type="entry name" value="Mo/tungstate-bd_C_term_dom"/>
</dbReference>
<comment type="caution">
    <text evidence="10">The sequence shown here is derived from an EMBL/GenBank/DDBJ whole genome shotgun (WGS) entry which is preliminary data.</text>
</comment>
<keyword evidence="5 8" id="KW-0067">ATP-binding</keyword>
<comment type="similarity">
    <text evidence="8">Belongs to the ABC transporter superfamily. Spermidine/putrescine importer (TC 3.A.1.11.1) family.</text>
</comment>
<dbReference type="InterPro" id="IPR050093">
    <property type="entry name" value="ABC_SmlMolc_Importer"/>
</dbReference>
<sequence length="366" mass="39117">MSRMGAQVEITNLVKRYGSNVTAVDNANFKVNAGEFLSVLGPSGSGKTSILMCLAGFEVPTSGTIDIGGRDVTALPPNKREIGVIFQRYALFPHMSVRENVRFPLKMRSMAKAESDAVVEEALATVRLSGLADRMPDQLSGGQQQRVAIARAIAFRPPLLLMDEPLSALDKKLREEMQIEIKELQRKLGLTIIFVTHDQEEALTMSDRIAVMTHGRIEQIAAPDMLYREPTTRFVAGFVGETSCLPGTVKRNSDGSVLVALDGGGDVQAILPSGSSVNEGSAVEIFVRPEHIIASSNASPGTFEASIVSKSFTGASIVVTSRTKANVRIAARLGLDAAANIPSDGTVFLSVQPGRATCFLKEGATQ</sequence>
<evidence type="ECO:0000256" key="2">
    <source>
        <dbReference type="ARBA" id="ARBA00022448"/>
    </source>
</evidence>
<dbReference type="RefSeq" id="WP_207489627.1">
    <property type="nucleotide sequence ID" value="NZ_JADIJS010000003.1"/>
</dbReference>
<evidence type="ECO:0000259" key="9">
    <source>
        <dbReference type="PROSITE" id="PS50893"/>
    </source>
</evidence>
<evidence type="ECO:0000256" key="3">
    <source>
        <dbReference type="ARBA" id="ARBA00022475"/>
    </source>
</evidence>
<dbReference type="InterPro" id="IPR005893">
    <property type="entry name" value="PotA-like"/>
</dbReference>
<evidence type="ECO:0000256" key="7">
    <source>
        <dbReference type="ARBA" id="ARBA00023136"/>
    </source>
</evidence>
<dbReference type="Gene3D" id="3.40.50.300">
    <property type="entry name" value="P-loop containing nucleotide triphosphate hydrolases"/>
    <property type="match status" value="1"/>
</dbReference>
<dbReference type="SUPFAM" id="SSF52540">
    <property type="entry name" value="P-loop containing nucleoside triphosphate hydrolases"/>
    <property type="match status" value="1"/>
</dbReference>
<dbReference type="Pfam" id="PF08402">
    <property type="entry name" value="TOBE_2"/>
    <property type="match status" value="1"/>
</dbReference>
<dbReference type="EC" id="7.6.2.11" evidence="8"/>
<dbReference type="PANTHER" id="PTHR42781">
    <property type="entry name" value="SPERMIDINE/PUTRESCINE IMPORT ATP-BINDING PROTEIN POTA"/>
    <property type="match status" value="1"/>
</dbReference>
<dbReference type="SMART" id="SM00382">
    <property type="entry name" value="AAA"/>
    <property type="match status" value="1"/>
</dbReference>
<keyword evidence="11" id="KW-1185">Reference proteome</keyword>
<dbReference type="SUPFAM" id="SSF50331">
    <property type="entry name" value="MOP-like"/>
    <property type="match status" value="1"/>
</dbReference>
<evidence type="ECO:0000256" key="5">
    <source>
        <dbReference type="ARBA" id="ARBA00022840"/>
    </source>
</evidence>
<keyword evidence="6 8" id="KW-1278">Translocase</keyword>
<evidence type="ECO:0000256" key="4">
    <source>
        <dbReference type="ARBA" id="ARBA00022741"/>
    </source>
</evidence>
<dbReference type="PANTHER" id="PTHR42781:SF4">
    <property type="entry name" value="SPERMIDINE_PUTRESCINE IMPORT ATP-BINDING PROTEIN POTA"/>
    <property type="match status" value="1"/>
</dbReference>
<gene>
    <name evidence="8" type="primary">potA</name>
    <name evidence="10" type="ORF">IPV26_16815</name>
</gene>
<dbReference type="InterPro" id="IPR013611">
    <property type="entry name" value="Transp-assoc_OB_typ2"/>
</dbReference>
<dbReference type="InterPro" id="IPR003439">
    <property type="entry name" value="ABC_transporter-like_ATP-bd"/>
</dbReference>
<dbReference type="PROSITE" id="PS00211">
    <property type="entry name" value="ABC_TRANSPORTER_1"/>
    <property type="match status" value="1"/>
</dbReference>
<dbReference type="InterPro" id="IPR027417">
    <property type="entry name" value="P-loop_NTPase"/>
</dbReference>
<evidence type="ECO:0000256" key="6">
    <source>
        <dbReference type="ARBA" id="ARBA00022967"/>
    </source>
</evidence>
<comment type="subcellular location">
    <subcellularLocation>
        <location evidence="1">Cell inner membrane</location>
    </subcellularLocation>
</comment>
<dbReference type="EMBL" id="JADIJS010000003">
    <property type="protein sequence ID" value="MBO1041334.1"/>
    <property type="molecule type" value="Genomic_DNA"/>
</dbReference>
<evidence type="ECO:0000256" key="8">
    <source>
        <dbReference type="RuleBase" id="RU364083"/>
    </source>
</evidence>
<dbReference type="Proteomes" id="UP000718278">
    <property type="component" value="Unassembled WGS sequence"/>
</dbReference>
<name>A0ABS3K335_9HYPH</name>
<dbReference type="Pfam" id="PF00005">
    <property type="entry name" value="ABC_tran"/>
    <property type="match status" value="1"/>
</dbReference>
<dbReference type="InterPro" id="IPR017871">
    <property type="entry name" value="ABC_transporter-like_CS"/>
</dbReference>
<keyword evidence="2 8" id="KW-0813">Transport</keyword>
<comment type="subunit">
    <text evidence="8">The complex is composed of two ATP-binding proteins (PotA), two transmembrane proteins (PotB and PotC) and a solute-binding protein (PotD).</text>
</comment>
<evidence type="ECO:0000256" key="1">
    <source>
        <dbReference type="ARBA" id="ARBA00004533"/>
    </source>
</evidence>
<dbReference type="NCBIfam" id="TIGR01187">
    <property type="entry name" value="potA"/>
    <property type="match status" value="1"/>
</dbReference>
<dbReference type="PROSITE" id="PS50893">
    <property type="entry name" value="ABC_TRANSPORTER_2"/>
    <property type="match status" value="1"/>
</dbReference>
<organism evidence="10 11">
    <name type="scientific">Brucella pituitosa</name>
    <dbReference type="NCBI Taxonomy" id="571256"/>
    <lineage>
        <taxon>Bacteria</taxon>
        <taxon>Pseudomonadati</taxon>
        <taxon>Pseudomonadota</taxon>
        <taxon>Alphaproteobacteria</taxon>
        <taxon>Hyphomicrobiales</taxon>
        <taxon>Brucellaceae</taxon>
        <taxon>Brucella/Ochrobactrum group</taxon>
        <taxon>Brucella</taxon>
    </lineage>
</organism>
<keyword evidence="4 8" id="KW-0547">Nucleotide-binding</keyword>
<evidence type="ECO:0000313" key="11">
    <source>
        <dbReference type="Proteomes" id="UP000718278"/>
    </source>
</evidence>
<protein>
    <recommendedName>
        <fullName evidence="8">Spermidine/putrescine import ATP-binding protein PotA</fullName>
        <ecNumber evidence="8">7.6.2.11</ecNumber>
    </recommendedName>
</protein>
<accession>A0ABS3K335</accession>
<reference evidence="10 11" key="1">
    <citation type="submission" date="2020-10" db="EMBL/GenBank/DDBJ databases">
        <title>Genomic characterization of underground lake bacteria from Wind Cave National Park: Insight into the archetypical LuxI/LuxR and identification of LuxR solos.</title>
        <authorList>
            <person name="Wengert P.C."/>
            <person name="Savka M.A."/>
        </authorList>
    </citation>
    <scope>NUCLEOTIDE SEQUENCE [LARGE SCALE GENOMIC DNA]</scope>
    <source>
        <strain evidence="10 11">SD316</strain>
    </source>
</reference>
<dbReference type="GO" id="GO:0005524">
    <property type="term" value="F:ATP binding"/>
    <property type="evidence" value="ECO:0007669"/>
    <property type="project" value="UniProtKB-KW"/>
</dbReference>
<comment type="catalytic activity">
    <reaction evidence="8">
        <text>ATP + H2O + polyamine-[polyamine-binding protein]Side 1 = ADP + phosphate + polyamineSide 2 + [polyamine-binding protein]Side 1.</text>
        <dbReference type="EC" id="7.6.2.11"/>
    </reaction>
</comment>
<keyword evidence="7 8" id="KW-0472">Membrane</keyword>
<dbReference type="InterPro" id="IPR003593">
    <property type="entry name" value="AAA+_ATPase"/>
</dbReference>
<proteinExistence type="inferred from homology"/>
<keyword evidence="3 8" id="KW-1003">Cell membrane</keyword>
<dbReference type="Gene3D" id="2.40.50.100">
    <property type="match status" value="1"/>
</dbReference>
<feature type="domain" description="ABC transporter" evidence="9">
    <location>
        <begin position="8"/>
        <end position="239"/>
    </location>
</feature>
<comment type="function">
    <text evidence="8">Part of the ABC transporter complex PotABCD involved in spermidine/putrescine import. Responsible for energy coupling to the transport system.</text>
</comment>